<accession>A0A0L0FHN0</accession>
<keyword evidence="2" id="KW-1185">Reference proteome</keyword>
<dbReference type="GeneID" id="25911736"/>
<evidence type="ECO:0000313" key="1">
    <source>
        <dbReference type="EMBL" id="KNC76260.1"/>
    </source>
</evidence>
<gene>
    <name evidence="1" type="ORF">SARC_11232</name>
</gene>
<name>A0A0L0FHN0_9EUKA</name>
<dbReference type="Proteomes" id="UP000054560">
    <property type="component" value="Unassembled WGS sequence"/>
</dbReference>
<dbReference type="AlphaFoldDB" id="A0A0L0FHN0"/>
<reference evidence="1 2" key="1">
    <citation type="submission" date="2011-02" db="EMBL/GenBank/DDBJ databases">
        <title>The Genome Sequence of Sphaeroforma arctica JP610.</title>
        <authorList>
            <consortium name="The Broad Institute Genome Sequencing Platform"/>
            <person name="Russ C."/>
            <person name="Cuomo C."/>
            <person name="Young S.K."/>
            <person name="Zeng Q."/>
            <person name="Gargeya S."/>
            <person name="Alvarado L."/>
            <person name="Berlin A."/>
            <person name="Chapman S.B."/>
            <person name="Chen Z."/>
            <person name="Freedman E."/>
            <person name="Gellesch M."/>
            <person name="Goldberg J."/>
            <person name="Griggs A."/>
            <person name="Gujja S."/>
            <person name="Heilman E."/>
            <person name="Heiman D."/>
            <person name="Howarth C."/>
            <person name="Mehta T."/>
            <person name="Neiman D."/>
            <person name="Pearson M."/>
            <person name="Roberts A."/>
            <person name="Saif S."/>
            <person name="Shea T."/>
            <person name="Shenoy N."/>
            <person name="Sisk P."/>
            <person name="Stolte C."/>
            <person name="Sykes S."/>
            <person name="White J."/>
            <person name="Yandava C."/>
            <person name="Burger G."/>
            <person name="Gray M.W."/>
            <person name="Holland P.W.H."/>
            <person name="King N."/>
            <person name="Lang F.B.F."/>
            <person name="Roger A.J."/>
            <person name="Ruiz-Trillo I."/>
            <person name="Haas B."/>
            <person name="Nusbaum C."/>
            <person name="Birren B."/>
        </authorList>
    </citation>
    <scope>NUCLEOTIDE SEQUENCE [LARGE SCALE GENOMIC DNA]</scope>
    <source>
        <strain evidence="1 2">JP610</strain>
    </source>
</reference>
<dbReference type="EMBL" id="KQ243178">
    <property type="protein sequence ID" value="KNC76260.1"/>
    <property type="molecule type" value="Genomic_DNA"/>
</dbReference>
<proteinExistence type="predicted"/>
<sequence length="114" mass="12985">METALKIKESGTYANVKWKDEEEILAHARCLIENSYSQHIQSNAVVALAPELKEVGLLELYVLSRKASIMEPVYKEPATHLRIRAEHIMLEDNEDVPFPVIREFGENTFMSLVG</sequence>
<protein>
    <submittedName>
        <fullName evidence="1">Uncharacterized protein</fullName>
    </submittedName>
</protein>
<dbReference type="RefSeq" id="XP_014150162.1">
    <property type="nucleotide sequence ID" value="XM_014294687.1"/>
</dbReference>
<evidence type="ECO:0000313" key="2">
    <source>
        <dbReference type="Proteomes" id="UP000054560"/>
    </source>
</evidence>
<organism evidence="1 2">
    <name type="scientific">Sphaeroforma arctica JP610</name>
    <dbReference type="NCBI Taxonomy" id="667725"/>
    <lineage>
        <taxon>Eukaryota</taxon>
        <taxon>Ichthyosporea</taxon>
        <taxon>Ichthyophonida</taxon>
        <taxon>Sphaeroforma</taxon>
    </lineage>
</organism>